<dbReference type="InterPro" id="IPR010982">
    <property type="entry name" value="Lambda_DNA-bd_dom_sf"/>
</dbReference>
<dbReference type="AlphaFoldDB" id="A0A164LB11"/>
<evidence type="ECO:0000259" key="1">
    <source>
        <dbReference type="Pfam" id="PF12728"/>
    </source>
</evidence>
<reference evidence="2 3" key="1">
    <citation type="submission" date="2015-09" db="EMBL/GenBank/DDBJ databases">
        <title>Bacillus cereus food isolates.</title>
        <authorList>
            <person name="Boekhorst J."/>
        </authorList>
    </citation>
    <scope>NUCLEOTIDE SEQUENCE [LARGE SCALE GENOMIC DNA]</scope>
    <source>
        <strain evidence="2 3">B4088</strain>
    </source>
</reference>
<dbReference type="EMBL" id="LJKE01000104">
    <property type="protein sequence ID" value="KZD55621.1"/>
    <property type="molecule type" value="Genomic_DNA"/>
</dbReference>
<protein>
    <recommendedName>
        <fullName evidence="1">Helix-turn-helix domain-containing protein</fullName>
    </recommendedName>
</protein>
<dbReference type="InterPro" id="IPR041657">
    <property type="entry name" value="HTH_17"/>
</dbReference>
<dbReference type="Gene3D" id="1.10.260.40">
    <property type="entry name" value="lambda repressor-like DNA-binding domains"/>
    <property type="match status" value="1"/>
</dbReference>
<name>A0A164LB11_BACCE</name>
<dbReference type="PATRIC" id="fig|1396.535.peg.5927"/>
<evidence type="ECO:0000313" key="2">
    <source>
        <dbReference type="EMBL" id="KZD55621.1"/>
    </source>
</evidence>
<gene>
    <name evidence="2" type="ORF">B4088_5366</name>
</gene>
<accession>A0A164LB11</accession>
<comment type="caution">
    <text evidence="2">The sequence shown here is derived from an EMBL/GenBank/DDBJ whole genome shotgun (WGS) entry which is preliminary data.</text>
</comment>
<dbReference type="GO" id="GO:0003677">
    <property type="term" value="F:DNA binding"/>
    <property type="evidence" value="ECO:0007669"/>
    <property type="project" value="InterPro"/>
</dbReference>
<dbReference type="Pfam" id="PF12728">
    <property type="entry name" value="HTH_17"/>
    <property type="match status" value="1"/>
</dbReference>
<dbReference type="RefSeq" id="WP_063262883.1">
    <property type="nucleotide sequence ID" value="NZ_LJKE01000104.1"/>
</dbReference>
<dbReference type="Proteomes" id="UP000076482">
    <property type="component" value="Unassembled WGS sequence"/>
</dbReference>
<dbReference type="SUPFAM" id="SSF47413">
    <property type="entry name" value="lambda repressor-like DNA-binding domains"/>
    <property type="match status" value="1"/>
</dbReference>
<sequence>MSEEKNGFDTREDVRKFIEEKVLTSSEVAEVLGVSRARISQLIGENKLVPVKKLRGDSLFYRKDVEEKLVELKAKREKYRPYDSQ</sequence>
<feature type="domain" description="Helix-turn-helix" evidence="1">
    <location>
        <begin position="22"/>
        <end position="67"/>
    </location>
</feature>
<evidence type="ECO:0000313" key="3">
    <source>
        <dbReference type="Proteomes" id="UP000076482"/>
    </source>
</evidence>
<organism evidence="2 3">
    <name type="scientific">Bacillus cereus</name>
    <dbReference type="NCBI Taxonomy" id="1396"/>
    <lineage>
        <taxon>Bacteria</taxon>
        <taxon>Bacillati</taxon>
        <taxon>Bacillota</taxon>
        <taxon>Bacilli</taxon>
        <taxon>Bacillales</taxon>
        <taxon>Bacillaceae</taxon>
        <taxon>Bacillus</taxon>
        <taxon>Bacillus cereus group</taxon>
    </lineage>
</organism>
<proteinExistence type="predicted"/>